<comment type="caution">
    <text evidence="4">The sequence shown here is derived from an EMBL/GenBank/DDBJ whole genome shotgun (WGS) entry which is preliminary data.</text>
</comment>
<organism evidence="4 5">
    <name type="scientific">Candidatus Dojkabacteria bacterium</name>
    <dbReference type="NCBI Taxonomy" id="2099670"/>
    <lineage>
        <taxon>Bacteria</taxon>
        <taxon>Candidatus Dojkabacteria</taxon>
    </lineage>
</organism>
<protein>
    <submittedName>
        <fullName evidence="4">CapA family protein</fullName>
    </submittedName>
</protein>
<sequence>MSQTFREIKLNRSQAGIKKRKIIFLILFLLIFSIPIFYIVNKQFVVFSEFSSVDFNFVKPSPTEIPIKTITHFYAPVVKFTDSRSDITLEEIKSSQLVTISENVDIFLDGYQADVVGIETIPEELELGKIAILQIDQITPNFKTLSVEGYNLWNENVDLDKYPLTFTEKIPGESGSEINFSKEAISTIFVGGEIIPARAVDRLGLNVHDNYTYLFDFVRQNIEGADLAIAQLENPLMGDPTPCTGCTVFVGDEKNAKGFSEVGFDILAFSGNHAGDGGQKAYEPTIKALTDAGLKYTGVGKGVDEQMKPALFDINGKVIGMISADDVSYFYWSSDKSVYGVNTFSTSSNGILNINMQKVEMIKSIKEENNIDYLIIYESWGVEYTNRANSHQVELAHAFIDNGADLVVASHPHWVQNIEFYKGKPIFYALGNFIFDQTHTLPTRQSVVANLNYYDGVLGNIEIIPLQTCGYHQTKNDLTKEYLDGNISLEQLQNKPESEGCVWWQPRKVSEDTEEYKQILDRLFEFSTF</sequence>
<name>A0A955L0I6_9BACT</name>
<reference evidence="4" key="2">
    <citation type="journal article" date="2021" name="Microbiome">
        <title>Successional dynamics and alternative stable states in a saline activated sludge microbial community over 9 years.</title>
        <authorList>
            <person name="Wang Y."/>
            <person name="Ye J."/>
            <person name="Ju F."/>
            <person name="Liu L."/>
            <person name="Boyd J.A."/>
            <person name="Deng Y."/>
            <person name="Parks D.H."/>
            <person name="Jiang X."/>
            <person name="Yin X."/>
            <person name="Woodcroft B.J."/>
            <person name="Tyson G.W."/>
            <person name="Hugenholtz P."/>
            <person name="Polz M.F."/>
            <person name="Zhang T."/>
        </authorList>
    </citation>
    <scope>NUCLEOTIDE SEQUENCE</scope>
    <source>
        <strain evidence="4">HKST-UBA15</strain>
    </source>
</reference>
<dbReference type="Pfam" id="PF09587">
    <property type="entry name" value="PGA_cap"/>
    <property type="match status" value="1"/>
</dbReference>
<feature type="domain" description="Capsule synthesis protein CapA" evidence="3">
    <location>
        <begin position="187"/>
        <end position="437"/>
    </location>
</feature>
<dbReference type="InterPro" id="IPR052169">
    <property type="entry name" value="CW_Biosynth-Accessory"/>
</dbReference>
<comment type="similarity">
    <text evidence="1">Belongs to the CapA family.</text>
</comment>
<dbReference type="PANTHER" id="PTHR33393">
    <property type="entry name" value="POLYGLUTAMINE SYNTHESIS ACCESSORY PROTEIN RV0574C-RELATED"/>
    <property type="match status" value="1"/>
</dbReference>
<keyword evidence="2" id="KW-0472">Membrane</keyword>
<dbReference type="InterPro" id="IPR029052">
    <property type="entry name" value="Metallo-depent_PP-like"/>
</dbReference>
<keyword evidence="2" id="KW-0812">Transmembrane</keyword>
<dbReference type="EMBL" id="JAGQLL010000031">
    <property type="protein sequence ID" value="MCA9380118.1"/>
    <property type="molecule type" value="Genomic_DNA"/>
</dbReference>
<evidence type="ECO:0000259" key="3">
    <source>
        <dbReference type="SMART" id="SM00854"/>
    </source>
</evidence>
<dbReference type="InterPro" id="IPR019079">
    <property type="entry name" value="Capsule_synth_CapA"/>
</dbReference>
<evidence type="ECO:0000313" key="5">
    <source>
        <dbReference type="Proteomes" id="UP000745577"/>
    </source>
</evidence>
<reference evidence="4" key="1">
    <citation type="submission" date="2020-04" db="EMBL/GenBank/DDBJ databases">
        <authorList>
            <person name="Zhang T."/>
        </authorList>
    </citation>
    <scope>NUCLEOTIDE SEQUENCE</scope>
    <source>
        <strain evidence="4">HKST-UBA15</strain>
    </source>
</reference>
<dbReference type="SMART" id="SM00854">
    <property type="entry name" value="PGA_cap"/>
    <property type="match status" value="1"/>
</dbReference>
<evidence type="ECO:0000313" key="4">
    <source>
        <dbReference type="EMBL" id="MCA9380118.1"/>
    </source>
</evidence>
<evidence type="ECO:0000256" key="2">
    <source>
        <dbReference type="SAM" id="Phobius"/>
    </source>
</evidence>
<dbReference type="PANTHER" id="PTHR33393:SF11">
    <property type="entry name" value="POLYGLUTAMINE SYNTHESIS ACCESSORY PROTEIN RV0574C-RELATED"/>
    <property type="match status" value="1"/>
</dbReference>
<evidence type="ECO:0000256" key="1">
    <source>
        <dbReference type="ARBA" id="ARBA00005662"/>
    </source>
</evidence>
<feature type="transmembrane region" description="Helical" evidence="2">
    <location>
        <begin position="21"/>
        <end position="40"/>
    </location>
</feature>
<dbReference type="AlphaFoldDB" id="A0A955L0I6"/>
<dbReference type="CDD" id="cd07381">
    <property type="entry name" value="MPP_CapA"/>
    <property type="match status" value="1"/>
</dbReference>
<dbReference type="Gene3D" id="3.60.21.10">
    <property type="match status" value="1"/>
</dbReference>
<gene>
    <name evidence="4" type="ORF">KC675_02960</name>
</gene>
<accession>A0A955L0I6</accession>
<proteinExistence type="inferred from homology"/>
<dbReference type="Proteomes" id="UP000745577">
    <property type="component" value="Unassembled WGS sequence"/>
</dbReference>
<dbReference type="SUPFAM" id="SSF56300">
    <property type="entry name" value="Metallo-dependent phosphatases"/>
    <property type="match status" value="1"/>
</dbReference>
<keyword evidence="2" id="KW-1133">Transmembrane helix</keyword>